<protein>
    <recommendedName>
        <fullName evidence="3">DUF4184 family protein</fullName>
    </recommendedName>
</protein>
<accession>A0A0H4T7U8</accession>
<keyword evidence="1" id="KW-1133">Transmembrane helix</keyword>
<feature type="transmembrane region" description="Helical" evidence="1">
    <location>
        <begin position="57"/>
        <end position="77"/>
    </location>
</feature>
<dbReference type="InterPro" id="IPR025238">
    <property type="entry name" value="DUF4184"/>
</dbReference>
<keyword evidence="1" id="KW-0472">Membrane</keyword>
<evidence type="ECO:0000313" key="2">
    <source>
        <dbReference type="EMBL" id="AKQ03933.1"/>
    </source>
</evidence>
<sequence>MPLTPFHTVLVWPLYVRWPRRWDLLALSMGAVMPDLEIVTVYPILRTLESGRGLMHSVLGVLTVNLVLAVLAARYLVPWMAVRLDRRYPGAGWRRFAGHDFVADRKTWAVTIGSAVLGGLSHLGFDVFMHYDTPLLWPWRDQPIAAVPWAVDPIWSWGIELVAGALFFAMVWKWVSR</sequence>
<evidence type="ECO:0008006" key="3">
    <source>
        <dbReference type="Google" id="ProtNLM"/>
    </source>
</evidence>
<feature type="transmembrane region" description="Helical" evidence="1">
    <location>
        <begin position="108"/>
        <end position="131"/>
    </location>
</feature>
<reference evidence="2" key="1">
    <citation type="journal article" date="2015" name="ISME J.">
        <title>Aquifer environment selects for microbial species cohorts in sediment and groundwater.</title>
        <authorList>
            <person name="Hug L.A."/>
            <person name="Thomas B.C."/>
            <person name="Brown C.T."/>
            <person name="Frischkorn K.R."/>
            <person name="Williams K.H."/>
            <person name="Tringe S.G."/>
            <person name="Banfield J.F."/>
        </authorList>
    </citation>
    <scope>NUCLEOTIDE SEQUENCE</scope>
</reference>
<evidence type="ECO:0000256" key="1">
    <source>
        <dbReference type="SAM" id="Phobius"/>
    </source>
</evidence>
<name>A0A0H4T7U8_9EURY</name>
<dbReference type="Pfam" id="PF13803">
    <property type="entry name" value="DUF4184"/>
    <property type="match status" value="1"/>
</dbReference>
<keyword evidence="1" id="KW-0812">Transmembrane</keyword>
<proteinExistence type="predicted"/>
<dbReference type="AlphaFoldDB" id="A0A0H4T7U8"/>
<dbReference type="EMBL" id="KT007025">
    <property type="protein sequence ID" value="AKQ03933.1"/>
    <property type="molecule type" value="Genomic_DNA"/>
</dbReference>
<feature type="transmembrane region" description="Helical" evidence="1">
    <location>
        <begin position="154"/>
        <end position="175"/>
    </location>
</feature>
<organism evidence="2">
    <name type="scientific">uncultured euryarchaeote Rifle_16ft_4_minimus_39</name>
    <dbReference type="NCBI Taxonomy" id="1665197"/>
    <lineage>
        <taxon>Archaea</taxon>
        <taxon>Methanobacteriati</taxon>
        <taxon>Methanobacteriota</taxon>
        <taxon>environmental samples</taxon>
    </lineage>
</organism>